<dbReference type="Pfam" id="PF12833">
    <property type="entry name" value="HTH_18"/>
    <property type="match status" value="1"/>
</dbReference>
<keyword evidence="1" id="KW-0805">Transcription regulation</keyword>
<dbReference type="Proteomes" id="UP001612741">
    <property type="component" value="Unassembled WGS sequence"/>
</dbReference>
<dbReference type="InterPro" id="IPR018060">
    <property type="entry name" value="HTH_AraC"/>
</dbReference>
<keyword evidence="2" id="KW-0238">DNA-binding</keyword>
<feature type="region of interest" description="Disordered" evidence="4">
    <location>
        <begin position="83"/>
        <end position="167"/>
    </location>
</feature>
<evidence type="ECO:0000256" key="1">
    <source>
        <dbReference type="ARBA" id="ARBA00023015"/>
    </source>
</evidence>
<name>A0ABW7YZB1_9ACTN</name>
<dbReference type="Gene3D" id="1.10.10.60">
    <property type="entry name" value="Homeodomain-like"/>
    <property type="match status" value="1"/>
</dbReference>
<organism evidence="6 7">
    <name type="scientific">Nonomuraea typhae</name>
    <dbReference type="NCBI Taxonomy" id="2603600"/>
    <lineage>
        <taxon>Bacteria</taxon>
        <taxon>Bacillati</taxon>
        <taxon>Actinomycetota</taxon>
        <taxon>Actinomycetes</taxon>
        <taxon>Streptosporangiales</taxon>
        <taxon>Streptosporangiaceae</taxon>
        <taxon>Nonomuraea</taxon>
    </lineage>
</organism>
<dbReference type="InterPro" id="IPR050204">
    <property type="entry name" value="AraC_XylS_family_regulators"/>
</dbReference>
<protein>
    <submittedName>
        <fullName evidence="6">Helix-turn-helix transcriptional regulator</fullName>
    </submittedName>
</protein>
<reference evidence="6 7" key="1">
    <citation type="submission" date="2024-10" db="EMBL/GenBank/DDBJ databases">
        <title>The Natural Products Discovery Center: Release of the First 8490 Sequenced Strains for Exploring Actinobacteria Biosynthetic Diversity.</title>
        <authorList>
            <person name="Kalkreuter E."/>
            <person name="Kautsar S.A."/>
            <person name="Yang D."/>
            <person name="Bader C.D."/>
            <person name="Teijaro C.N."/>
            <person name="Fluegel L."/>
            <person name="Davis C.M."/>
            <person name="Simpson J.R."/>
            <person name="Lauterbach L."/>
            <person name="Steele A.D."/>
            <person name="Gui C."/>
            <person name="Meng S."/>
            <person name="Li G."/>
            <person name="Viehrig K."/>
            <person name="Ye F."/>
            <person name="Su P."/>
            <person name="Kiefer A.F."/>
            <person name="Nichols A."/>
            <person name="Cepeda A.J."/>
            <person name="Yan W."/>
            <person name="Fan B."/>
            <person name="Jiang Y."/>
            <person name="Adhikari A."/>
            <person name="Zheng C.-J."/>
            <person name="Schuster L."/>
            <person name="Cowan T.M."/>
            <person name="Smanski M.J."/>
            <person name="Chevrette M.G."/>
            <person name="De Carvalho L.P.S."/>
            <person name="Shen B."/>
        </authorList>
    </citation>
    <scope>NUCLEOTIDE SEQUENCE [LARGE SCALE GENOMIC DNA]</scope>
    <source>
        <strain evidence="6 7">NPDC050545</strain>
    </source>
</reference>
<dbReference type="PROSITE" id="PS01124">
    <property type="entry name" value="HTH_ARAC_FAMILY_2"/>
    <property type="match status" value="1"/>
</dbReference>
<comment type="caution">
    <text evidence="6">The sequence shown here is derived from an EMBL/GenBank/DDBJ whole genome shotgun (WGS) entry which is preliminary data.</text>
</comment>
<keyword evidence="3" id="KW-0804">Transcription</keyword>
<evidence type="ECO:0000313" key="7">
    <source>
        <dbReference type="Proteomes" id="UP001612741"/>
    </source>
</evidence>
<dbReference type="SMART" id="SM00342">
    <property type="entry name" value="HTH_ARAC"/>
    <property type="match status" value="1"/>
</dbReference>
<evidence type="ECO:0000256" key="3">
    <source>
        <dbReference type="ARBA" id="ARBA00023163"/>
    </source>
</evidence>
<gene>
    <name evidence="6" type="ORF">ACIBG2_27630</name>
</gene>
<keyword evidence="7" id="KW-1185">Reference proteome</keyword>
<evidence type="ECO:0000256" key="2">
    <source>
        <dbReference type="ARBA" id="ARBA00023125"/>
    </source>
</evidence>
<dbReference type="InterPro" id="IPR018062">
    <property type="entry name" value="HTH_AraC-typ_CS"/>
</dbReference>
<evidence type="ECO:0000259" key="5">
    <source>
        <dbReference type="PROSITE" id="PS01124"/>
    </source>
</evidence>
<accession>A0ABW7YZB1</accession>
<dbReference type="PROSITE" id="PS00041">
    <property type="entry name" value="HTH_ARAC_FAMILY_1"/>
    <property type="match status" value="1"/>
</dbReference>
<evidence type="ECO:0000313" key="6">
    <source>
        <dbReference type="EMBL" id="MFI6501178.1"/>
    </source>
</evidence>
<feature type="domain" description="HTH araC/xylS-type" evidence="5">
    <location>
        <begin position="200"/>
        <end position="297"/>
    </location>
</feature>
<evidence type="ECO:0000256" key="4">
    <source>
        <dbReference type="SAM" id="MobiDB-lite"/>
    </source>
</evidence>
<proteinExistence type="predicted"/>
<feature type="compositionally biased region" description="Low complexity" evidence="4">
    <location>
        <begin position="96"/>
        <end position="121"/>
    </location>
</feature>
<feature type="compositionally biased region" description="Gly residues" evidence="4">
    <location>
        <begin position="129"/>
        <end position="141"/>
    </location>
</feature>
<dbReference type="PANTHER" id="PTHR46796">
    <property type="entry name" value="HTH-TYPE TRANSCRIPTIONAL ACTIVATOR RHAS-RELATED"/>
    <property type="match status" value="1"/>
</dbReference>
<dbReference type="EMBL" id="JBITGY010000007">
    <property type="protein sequence ID" value="MFI6501178.1"/>
    <property type="molecule type" value="Genomic_DNA"/>
</dbReference>
<sequence length="307" mass="31308">MTHRGWVSITPGRLYYGGHITPGDLHAHYAAQLLIGPELVLRDAAGKTCQLPAAFIPANTPHAIVSGTSTGLLALIDPAQTGVPGKGGARDGGLRDSGLTGSGLSDSGLRDSGLTGSGLTDSRLRDGGTRGGGLGDGGGQSRGVLPSGGHPGAGQPSGGHSAASWAVDLDPPTRFDLPTLAALVDDLTQAPRGGRHPAFVAALGVIASTLPAPVRLAAVARAVHLSESRLAHLFTEELGLPFRPYVLWERLRVALTSAAQGASLITAAHEAGFSDAAHLTRTVRRMMGDTPSALATGVRWLPFPPQG</sequence>
<dbReference type="RefSeq" id="WP_397085531.1">
    <property type="nucleotide sequence ID" value="NZ_JBITGY010000007.1"/>
</dbReference>